<feature type="transmembrane region" description="Helical" evidence="1">
    <location>
        <begin position="27"/>
        <end position="47"/>
    </location>
</feature>
<sequence length="354" mass="37451">MSLHAIDDISDAIDATKSFLLPFAARTWLKLAVVVFFISGGGGGLNIPQNSGNFGGQDQPAGGGTEQFFEGVPSTLHGVVAEYGTELAIIVGLALTLVLLFALLSNFMEFVFVESLIEREVHVRQYLVANVGNSLRLFGFRLVVALVSLTLVVGFLYTIFLTVLGGSLNNIGPGALLGLFPVFIIFFLGIGLVQGLLTGFTNVFVVPMMLTSSRGVLGSWKRLLGSMRRNIKQYLGYLAFSIVLGIGVGIVGGLLGLVATLLLAIPFVLLGAAVFFGLGGGQVALALTAVVGVLFALFLLLATNLIQVPLQAFMRYYAMLVLGDIDAELDPIPEVREDIRVDEPDAGAAPSEGI</sequence>
<dbReference type="InterPro" id="IPR055966">
    <property type="entry name" value="DUF7544"/>
</dbReference>
<dbReference type="RefSeq" id="WP_220589484.1">
    <property type="nucleotide sequence ID" value="NZ_RKLQ01000003.1"/>
</dbReference>
<dbReference type="EMBL" id="RKLQ01000003">
    <property type="protein sequence ID" value="MBX0305241.1"/>
    <property type="molecule type" value="Genomic_DNA"/>
</dbReference>
<dbReference type="Pfam" id="PF24400">
    <property type="entry name" value="DUF7544"/>
    <property type="match status" value="1"/>
</dbReference>
<evidence type="ECO:0000256" key="1">
    <source>
        <dbReference type="SAM" id="Phobius"/>
    </source>
</evidence>
<proteinExistence type="predicted"/>
<feature type="transmembrane region" description="Helical" evidence="1">
    <location>
        <begin position="87"/>
        <end position="117"/>
    </location>
</feature>
<comment type="caution">
    <text evidence="2">The sequence shown here is derived from an EMBL/GenBank/DDBJ whole genome shotgun (WGS) entry which is preliminary data.</text>
</comment>
<feature type="transmembrane region" description="Helical" evidence="1">
    <location>
        <begin position="285"/>
        <end position="306"/>
    </location>
</feature>
<accession>A0A8J7YNX1</accession>
<keyword evidence="1" id="KW-0472">Membrane</keyword>
<dbReference type="Proteomes" id="UP000783863">
    <property type="component" value="Unassembled WGS sequence"/>
</dbReference>
<protein>
    <submittedName>
        <fullName evidence="2">Uncharacterized protein</fullName>
    </submittedName>
</protein>
<feature type="transmembrane region" description="Helical" evidence="1">
    <location>
        <begin position="138"/>
        <end position="160"/>
    </location>
</feature>
<feature type="transmembrane region" description="Helical" evidence="1">
    <location>
        <begin position="180"/>
        <end position="213"/>
    </location>
</feature>
<feature type="transmembrane region" description="Helical" evidence="1">
    <location>
        <begin position="261"/>
        <end position="278"/>
    </location>
</feature>
<keyword evidence="3" id="KW-1185">Reference proteome</keyword>
<evidence type="ECO:0000313" key="3">
    <source>
        <dbReference type="Proteomes" id="UP000783863"/>
    </source>
</evidence>
<name>A0A8J7YNX1_9EURY</name>
<gene>
    <name evidence="2" type="ORF">EGD98_16385</name>
</gene>
<keyword evidence="1" id="KW-1133">Transmembrane helix</keyword>
<reference evidence="2" key="1">
    <citation type="submission" date="2021-06" db="EMBL/GenBank/DDBJ databases">
        <title>Halomicroarcula sp. F24A a new haloarchaeum isolated from saline soil.</title>
        <authorList>
            <person name="Duran-Viseras A."/>
            <person name="Sanchez-Porro C."/>
            <person name="Ventosa A."/>
        </authorList>
    </citation>
    <scope>NUCLEOTIDE SEQUENCE</scope>
    <source>
        <strain evidence="2">F24A</strain>
    </source>
</reference>
<feature type="transmembrane region" description="Helical" evidence="1">
    <location>
        <begin position="234"/>
        <end position="255"/>
    </location>
</feature>
<evidence type="ECO:0000313" key="2">
    <source>
        <dbReference type="EMBL" id="MBX0305241.1"/>
    </source>
</evidence>
<organism evidence="2 3">
    <name type="scientific">Haloarcula salinisoli</name>
    <dbReference type="NCBI Taxonomy" id="2487746"/>
    <lineage>
        <taxon>Archaea</taxon>
        <taxon>Methanobacteriati</taxon>
        <taxon>Methanobacteriota</taxon>
        <taxon>Stenosarchaea group</taxon>
        <taxon>Halobacteria</taxon>
        <taxon>Halobacteriales</taxon>
        <taxon>Haloarculaceae</taxon>
        <taxon>Haloarcula</taxon>
    </lineage>
</organism>
<keyword evidence="1" id="KW-0812">Transmembrane</keyword>
<dbReference type="AlphaFoldDB" id="A0A8J7YNX1"/>